<dbReference type="Pfam" id="PF12706">
    <property type="entry name" value="Lactamase_B_2"/>
    <property type="match status" value="1"/>
</dbReference>
<dbReference type="PANTHER" id="PTHR46018:SF2">
    <property type="entry name" value="ZINC PHOSPHODIESTERASE ELAC PROTEIN 1"/>
    <property type="match status" value="1"/>
</dbReference>
<dbReference type="EMBL" id="UINC01121727">
    <property type="protein sequence ID" value="SVC97088.1"/>
    <property type="molecule type" value="Genomic_DNA"/>
</dbReference>
<name>A0A382RJA3_9ZZZZ</name>
<dbReference type="Gene3D" id="3.60.15.10">
    <property type="entry name" value="Ribonuclease Z/Hydroxyacylglutathione hydrolase-like"/>
    <property type="match status" value="1"/>
</dbReference>
<dbReference type="GO" id="GO:0042781">
    <property type="term" value="F:3'-tRNA processing endoribonuclease activity"/>
    <property type="evidence" value="ECO:0007669"/>
    <property type="project" value="TreeGrafter"/>
</dbReference>
<reference evidence="2" key="1">
    <citation type="submission" date="2018-05" db="EMBL/GenBank/DDBJ databases">
        <authorList>
            <person name="Lanie J.A."/>
            <person name="Ng W.-L."/>
            <person name="Kazmierczak K.M."/>
            <person name="Andrzejewski T.M."/>
            <person name="Davidsen T.M."/>
            <person name="Wayne K.J."/>
            <person name="Tettelin H."/>
            <person name="Glass J.I."/>
            <person name="Rusch D."/>
            <person name="Podicherti R."/>
            <person name="Tsui H.-C.T."/>
            <person name="Winkler M.E."/>
        </authorList>
    </citation>
    <scope>NUCLEOTIDE SEQUENCE</scope>
</reference>
<dbReference type="AlphaFoldDB" id="A0A382RJA3"/>
<dbReference type="CDD" id="cd16272">
    <property type="entry name" value="RNaseZ_MBL-fold"/>
    <property type="match status" value="1"/>
</dbReference>
<dbReference type="InterPro" id="IPR036866">
    <property type="entry name" value="RibonucZ/Hydroxyglut_hydro"/>
</dbReference>
<accession>A0A382RJA3</accession>
<feature type="domain" description="Metallo-beta-lactamase" evidence="1">
    <location>
        <begin position="8"/>
        <end position="197"/>
    </location>
</feature>
<organism evidence="2">
    <name type="scientific">marine metagenome</name>
    <dbReference type="NCBI Taxonomy" id="408172"/>
    <lineage>
        <taxon>unclassified sequences</taxon>
        <taxon>metagenomes</taxon>
        <taxon>ecological metagenomes</taxon>
    </lineage>
</organism>
<evidence type="ECO:0000259" key="1">
    <source>
        <dbReference type="Pfam" id="PF12706"/>
    </source>
</evidence>
<dbReference type="SUPFAM" id="SSF56281">
    <property type="entry name" value="Metallo-hydrolase/oxidoreductase"/>
    <property type="match status" value="1"/>
</dbReference>
<feature type="non-terminal residue" evidence="2">
    <location>
        <position position="197"/>
    </location>
</feature>
<evidence type="ECO:0000313" key="2">
    <source>
        <dbReference type="EMBL" id="SVC97088.1"/>
    </source>
</evidence>
<proteinExistence type="predicted"/>
<gene>
    <name evidence="2" type="ORF">METZ01_LOCUS349942</name>
</gene>
<dbReference type="InterPro" id="IPR001279">
    <property type="entry name" value="Metallo-B-lactamas"/>
</dbReference>
<sequence>VAVREALVLFDCGPGALHGLHEHGVAWPDLTHIVISHYHNDHVGDLPAVLFALKHGVSPARTDPLNLIGPVGFKDFLTRLTNAFGPHVLDPGFEVHVTEVPPDSPFVDPASLFRLRSCHTPHTEESLAWRLESKSWVLGYTGDTGPSEEVAKFMLDCQVLIAECALSDPPQTEIHLSPHTLAEFATIANPELLIVTH</sequence>
<feature type="non-terminal residue" evidence="2">
    <location>
        <position position="1"/>
    </location>
</feature>
<protein>
    <recommendedName>
        <fullName evidence="1">Metallo-beta-lactamase domain-containing protein</fullName>
    </recommendedName>
</protein>
<dbReference type="PANTHER" id="PTHR46018">
    <property type="entry name" value="ZINC PHOSPHODIESTERASE ELAC PROTEIN 1"/>
    <property type="match status" value="1"/>
</dbReference>